<dbReference type="Proteomes" id="UP000033451">
    <property type="component" value="Unassembled WGS sequence"/>
</dbReference>
<dbReference type="RefSeq" id="WP_045245752.1">
    <property type="nucleotide sequence ID" value="NZ_JYIY01000029.1"/>
</dbReference>
<evidence type="ECO:0000313" key="8">
    <source>
        <dbReference type="Proteomes" id="UP000257479"/>
    </source>
</evidence>
<evidence type="ECO:0000256" key="1">
    <source>
        <dbReference type="ARBA" id="ARBA00006534"/>
    </source>
</evidence>
<dbReference type="Pfam" id="PF03575">
    <property type="entry name" value="Peptidase_S51"/>
    <property type="match status" value="1"/>
</dbReference>
<dbReference type="GO" id="GO:0008236">
    <property type="term" value="F:serine-type peptidase activity"/>
    <property type="evidence" value="ECO:0007669"/>
    <property type="project" value="UniProtKB-KW"/>
</dbReference>
<organism evidence="6 7">
    <name type="scientific">Microbacterium ginsengisoli</name>
    <dbReference type="NCBI Taxonomy" id="400772"/>
    <lineage>
        <taxon>Bacteria</taxon>
        <taxon>Bacillati</taxon>
        <taxon>Actinomycetota</taxon>
        <taxon>Actinomycetes</taxon>
        <taxon>Micrococcales</taxon>
        <taxon>Microbacteriaceae</taxon>
        <taxon>Microbacterium</taxon>
    </lineage>
</organism>
<reference evidence="5 8" key="2">
    <citation type="journal article" date="2018" name="Nat. Biotechnol.">
        <title>A standardized bacterial taxonomy based on genome phylogeny substantially revises the tree of life.</title>
        <authorList>
            <person name="Parks D.H."/>
            <person name="Chuvochina M."/>
            <person name="Waite D.W."/>
            <person name="Rinke C."/>
            <person name="Skarshewski A."/>
            <person name="Chaumeil P.A."/>
            <person name="Hugenholtz P."/>
        </authorList>
    </citation>
    <scope>NUCLEOTIDE SEQUENCE [LARGE SCALE GENOMIC DNA]</scope>
    <source>
        <strain evidence="5">UBA9152</strain>
    </source>
</reference>
<dbReference type="CDD" id="cd03146">
    <property type="entry name" value="GAT1_Peptidase_E"/>
    <property type="match status" value="1"/>
</dbReference>
<evidence type="ECO:0000313" key="6">
    <source>
        <dbReference type="EMBL" id="KJL45341.1"/>
    </source>
</evidence>
<dbReference type="PANTHER" id="PTHR20842:SF0">
    <property type="entry name" value="ALPHA-ASPARTYL DIPEPTIDASE"/>
    <property type="match status" value="1"/>
</dbReference>
<evidence type="ECO:0000256" key="4">
    <source>
        <dbReference type="ARBA" id="ARBA00022825"/>
    </source>
</evidence>
<dbReference type="AlphaFoldDB" id="A0A0F0LYV1"/>
<keyword evidence="4" id="KW-0720">Serine protease</keyword>
<dbReference type="Proteomes" id="UP000257479">
    <property type="component" value="Unassembled WGS sequence"/>
</dbReference>
<sequence>MTARHPTIVATCGGFVPGSWSDAAYGPMLLHAIALARVEGRRPRVAHLNTAGGDQRHIEGVELEAARLVGVDASHVHLFPHPNVPDLRAHLLAQDVIWVSGGSVLNLLALWRLHGLDVILDEAWRAGVVLAGGSAGALCWHAGATTSSRGPGIDVLADGPAFVPGSLAVHYDSDPTRRVVHEAAIAAGELPAGYALDEGTGLVYRGTELVDVIAERPGGAVWRVERDAAGDVHPQPIQPRVLGALRAAG</sequence>
<evidence type="ECO:0000313" key="5">
    <source>
        <dbReference type="EMBL" id="HAN24449.1"/>
    </source>
</evidence>
<dbReference type="EMBL" id="JYIY01000029">
    <property type="protein sequence ID" value="KJL45341.1"/>
    <property type="molecule type" value="Genomic_DNA"/>
</dbReference>
<dbReference type="InterPro" id="IPR029062">
    <property type="entry name" value="Class_I_gatase-like"/>
</dbReference>
<dbReference type="PANTHER" id="PTHR20842">
    <property type="entry name" value="PROTEASE S51 ALPHA-ASPARTYL DIPEPTIDASE"/>
    <property type="match status" value="1"/>
</dbReference>
<evidence type="ECO:0000256" key="2">
    <source>
        <dbReference type="ARBA" id="ARBA00022670"/>
    </source>
</evidence>
<dbReference type="EMBL" id="DMNG01000132">
    <property type="protein sequence ID" value="HAN24449.1"/>
    <property type="molecule type" value="Genomic_DNA"/>
</dbReference>
<proteinExistence type="inferred from homology"/>
<gene>
    <name evidence="5" type="ORF">DCP95_07740</name>
    <name evidence="6" type="ORF">RR49_00067</name>
</gene>
<accession>A0A0F0LYV1</accession>
<dbReference type="GO" id="GO:0006508">
    <property type="term" value="P:proteolysis"/>
    <property type="evidence" value="ECO:0007669"/>
    <property type="project" value="UniProtKB-KW"/>
</dbReference>
<dbReference type="InterPro" id="IPR005320">
    <property type="entry name" value="Peptidase_S51"/>
</dbReference>
<keyword evidence="7" id="KW-1185">Reference proteome</keyword>
<comment type="similarity">
    <text evidence="1">Belongs to the peptidase S51 family.</text>
</comment>
<comment type="caution">
    <text evidence="6">The sequence shown here is derived from an EMBL/GenBank/DDBJ whole genome shotgun (WGS) entry which is preliminary data.</text>
</comment>
<dbReference type="Gene3D" id="3.40.50.880">
    <property type="match status" value="1"/>
</dbReference>
<keyword evidence="2" id="KW-0645">Protease</keyword>
<evidence type="ECO:0000256" key="3">
    <source>
        <dbReference type="ARBA" id="ARBA00022801"/>
    </source>
</evidence>
<evidence type="ECO:0000313" key="7">
    <source>
        <dbReference type="Proteomes" id="UP000033451"/>
    </source>
</evidence>
<dbReference type="STRING" id="400772.RR49_00067"/>
<dbReference type="OrthoDB" id="9778515at2"/>
<dbReference type="SUPFAM" id="SSF52317">
    <property type="entry name" value="Class I glutamine amidotransferase-like"/>
    <property type="match status" value="1"/>
</dbReference>
<reference evidence="6 7" key="1">
    <citation type="submission" date="2015-02" db="EMBL/GenBank/DDBJ databases">
        <title>Draft genome sequences of ten Microbacterium spp. with emphasis on heavy metal contaminated environments.</title>
        <authorList>
            <person name="Corretto E."/>
        </authorList>
    </citation>
    <scope>NUCLEOTIDE SEQUENCE [LARGE SCALE GENOMIC DNA]</scope>
    <source>
        <strain evidence="6 7">DSM 18659</strain>
    </source>
</reference>
<dbReference type="PATRIC" id="fig|400772.4.peg.84"/>
<name>A0A0F0LYV1_9MICO</name>
<keyword evidence="3" id="KW-0378">Hydrolase</keyword>
<protein>
    <submittedName>
        <fullName evidence="5">Peptidase E</fullName>
    </submittedName>
    <submittedName>
        <fullName evidence="6">Peptidase family S51</fullName>
    </submittedName>
</protein>